<dbReference type="NCBIfam" id="NF001272">
    <property type="entry name" value="PRK00228.2-4"/>
    <property type="match status" value="1"/>
</dbReference>
<dbReference type="Pfam" id="PF02622">
    <property type="entry name" value="DUF179"/>
    <property type="match status" value="1"/>
</dbReference>
<evidence type="ECO:0000256" key="1">
    <source>
        <dbReference type="ARBA" id="ARBA00009600"/>
    </source>
</evidence>
<dbReference type="EMBL" id="CP053564">
    <property type="protein sequence ID" value="QJY50475.1"/>
    <property type="molecule type" value="Genomic_DNA"/>
</dbReference>
<evidence type="ECO:0000313" key="4">
    <source>
        <dbReference type="Proteomes" id="UP000505377"/>
    </source>
</evidence>
<proteinExistence type="inferred from homology"/>
<organism evidence="3 4">
    <name type="scientific">Pseudonocardia broussonetiae</name>
    <dbReference type="NCBI Taxonomy" id="2736640"/>
    <lineage>
        <taxon>Bacteria</taxon>
        <taxon>Bacillati</taxon>
        <taxon>Actinomycetota</taxon>
        <taxon>Actinomycetes</taxon>
        <taxon>Pseudonocardiales</taxon>
        <taxon>Pseudonocardiaceae</taxon>
        <taxon>Pseudonocardia</taxon>
    </lineage>
</organism>
<evidence type="ECO:0000256" key="2">
    <source>
        <dbReference type="HAMAP-Rule" id="MF_00758"/>
    </source>
</evidence>
<sequence>MDERPADPTGVAPGTLLVAAPGLLDPNFRRTVVYVIEHRPEGSLGVVLNRPSEVTVQDVLPTWAPLSSDPQAVFVGGPVEAETALCLAALRTGQTVDGVDGLVPVRGPVALVDLDGDPSSLAPRLRGLRVFAGYSGWDARQLAGEIERGDWIVVPALPDDVVAGHGPELWARVLRRQGMPVALLATFPDDVKLN</sequence>
<protein>
    <recommendedName>
        <fullName evidence="2">UPF0301 protein HOP40_08065</fullName>
    </recommendedName>
</protein>
<dbReference type="GO" id="GO:0005829">
    <property type="term" value="C:cytosol"/>
    <property type="evidence" value="ECO:0007669"/>
    <property type="project" value="TreeGrafter"/>
</dbReference>
<comment type="similarity">
    <text evidence="1 2">Belongs to the UPF0301 (AlgH) family.</text>
</comment>
<accession>A0A6M6JSW3</accession>
<dbReference type="Gene3D" id="3.40.1740.10">
    <property type="entry name" value="VC0467-like"/>
    <property type="match status" value="1"/>
</dbReference>
<dbReference type="PANTHER" id="PTHR30327:SF1">
    <property type="entry name" value="UPF0301 PROTEIN YQGE"/>
    <property type="match status" value="1"/>
</dbReference>
<dbReference type="Proteomes" id="UP000505377">
    <property type="component" value="Chromosome"/>
</dbReference>
<dbReference type="AlphaFoldDB" id="A0A6M6JSW3"/>
<evidence type="ECO:0000313" key="3">
    <source>
        <dbReference type="EMBL" id="QJY50475.1"/>
    </source>
</evidence>
<reference evidence="3 4" key="1">
    <citation type="submission" date="2020-05" db="EMBL/GenBank/DDBJ databases">
        <authorList>
            <person name="Mo P."/>
        </authorList>
    </citation>
    <scope>NUCLEOTIDE SEQUENCE [LARGE SCALE GENOMIC DNA]</scope>
    <source>
        <strain evidence="3 4">Gen01</strain>
    </source>
</reference>
<dbReference type="PANTHER" id="PTHR30327">
    <property type="entry name" value="UNCHARACTERIZED PROTEIN YQGE"/>
    <property type="match status" value="1"/>
</dbReference>
<dbReference type="HAMAP" id="MF_00758">
    <property type="entry name" value="UPF0301"/>
    <property type="match status" value="1"/>
</dbReference>
<gene>
    <name evidence="3" type="ORF">HOP40_08065</name>
</gene>
<keyword evidence="4" id="KW-1185">Reference proteome</keyword>
<dbReference type="SUPFAM" id="SSF143456">
    <property type="entry name" value="VC0467-like"/>
    <property type="match status" value="1"/>
</dbReference>
<dbReference type="KEGG" id="pbro:HOP40_08065"/>
<name>A0A6M6JSW3_9PSEU</name>
<dbReference type="NCBIfam" id="NF001270">
    <property type="entry name" value="PRK00228.2-2"/>
    <property type="match status" value="1"/>
</dbReference>
<dbReference type="InterPro" id="IPR003774">
    <property type="entry name" value="AlgH-like"/>
</dbReference>
<dbReference type="RefSeq" id="WP_172168057.1">
    <property type="nucleotide sequence ID" value="NZ_CP053564.1"/>
</dbReference>